<gene>
    <name evidence="1" type="ORF">HMPREF0501_00964</name>
</gene>
<protein>
    <recommendedName>
        <fullName evidence="3">Antitoxin SocA-like Panacea domain-containing protein</fullName>
    </recommendedName>
</protein>
<evidence type="ECO:0000313" key="2">
    <source>
        <dbReference type="Proteomes" id="UP000003987"/>
    </source>
</evidence>
<dbReference type="STRING" id="575594.HMPREF0501_00964"/>
<keyword evidence="2" id="KW-1185">Reference proteome</keyword>
<dbReference type="OrthoDB" id="2237225at2"/>
<proteinExistence type="predicted"/>
<organism evidence="1 2">
    <name type="scientific">Limosilactobacillus coleohominis 101-4-CHN</name>
    <dbReference type="NCBI Taxonomy" id="575594"/>
    <lineage>
        <taxon>Bacteria</taxon>
        <taxon>Bacillati</taxon>
        <taxon>Bacillota</taxon>
        <taxon>Bacilli</taxon>
        <taxon>Lactobacillales</taxon>
        <taxon>Lactobacillaceae</taxon>
        <taxon>Limosilactobacillus</taxon>
    </lineage>
</organism>
<accession>C7XV55</accession>
<evidence type="ECO:0000313" key="1">
    <source>
        <dbReference type="EMBL" id="EEU30586.1"/>
    </source>
</evidence>
<evidence type="ECO:0008006" key="3">
    <source>
        <dbReference type="Google" id="ProtNLM"/>
    </source>
</evidence>
<sequence length="235" mass="27836">MIQLILLVTYRRQKLAYRFASTHYQKIEEQEKKISHLIKNIPLSFSIHTLSTRDASLEALKEKDPYFKDVQYESSLESFISDMKSKSELNDEDIASYLQTKYHLDAFSLQKVLYYGYAGFLTEFHQRPFNAHFIAFSHGPVDYDIWKWIKYSPETMNYQFDFLQKIAAKPKIKQYLDGVVKKYGQYFQKTNSFKNDDENPTHNLGTPWSRAYAKGQNTPITDDDILKYHYLEKID</sequence>
<dbReference type="HOGENOM" id="CLU_1114086_0_0_9"/>
<dbReference type="RefSeq" id="WP_006916797.1">
    <property type="nucleotide sequence ID" value="NZ_GG698803.1"/>
</dbReference>
<dbReference type="AlphaFoldDB" id="C7XV55"/>
<dbReference type="Proteomes" id="UP000003987">
    <property type="component" value="Unassembled WGS sequence"/>
</dbReference>
<reference evidence="1 2" key="1">
    <citation type="submission" date="2009-06" db="EMBL/GenBank/DDBJ databases">
        <title>The Genome Sequence of Lactobacillus coleohominis strain 101-4-CHN.</title>
        <authorList>
            <consortium name="The Broad Institute Genome Sequencing Platform"/>
            <person name="Ward D."/>
            <person name="Young S.K."/>
            <person name="Zeng Q."/>
            <person name="Koehrsen M."/>
            <person name="Alvarado L."/>
            <person name="Berlin A."/>
            <person name="Borenstein D."/>
            <person name="Chen Z."/>
            <person name="Engels R."/>
            <person name="Freedman E."/>
            <person name="Gellesch M."/>
            <person name="Goldberg J."/>
            <person name="Griggs A."/>
            <person name="Gujja S."/>
            <person name="Heiman D."/>
            <person name="Hepburn T."/>
            <person name="Howarth C."/>
            <person name="Jen D."/>
            <person name="Larson L."/>
            <person name="Lewis B."/>
            <person name="Mehta T."/>
            <person name="Park D."/>
            <person name="Pearson M."/>
            <person name="Roberts A."/>
            <person name="Saif S."/>
            <person name="Shea T."/>
            <person name="Shenoy N."/>
            <person name="Sisk P."/>
            <person name="Stolte C."/>
            <person name="Sykes S."/>
            <person name="Walk T."/>
            <person name="White J."/>
            <person name="Yandava C."/>
            <person name="Liu Y."/>
            <person name="Xu Q."/>
            <person name="Lander E."/>
            <person name="Nusbaum C."/>
            <person name="Galagan J."/>
            <person name="Birren B."/>
        </authorList>
    </citation>
    <scope>NUCLEOTIDE SEQUENCE [LARGE SCALE GENOMIC DNA]</scope>
    <source>
        <strain evidence="1 2">101-4-CHN</strain>
    </source>
</reference>
<dbReference type="eggNOG" id="COG3600">
    <property type="taxonomic scope" value="Bacteria"/>
</dbReference>
<name>C7XV55_9LACO</name>
<dbReference type="EMBL" id="GG698803">
    <property type="protein sequence ID" value="EEU30586.1"/>
    <property type="molecule type" value="Genomic_DNA"/>
</dbReference>